<proteinExistence type="predicted"/>
<dbReference type="EMBL" id="MJFZ01000298">
    <property type="protein sequence ID" value="RAW31971.1"/>
    <property type="molecule type" value="Genomic_DNA"/>
</dbReference>
<gene>
    <name evidence="1" type="ORF">PC110_g11669</name>
</gene>
<evidence type="ECO:0000313" key="2">
    <source>
        <dbReference type="Proteomes" id="UP000251314"/>
    </source>
</evidence>
<accession>A0A329S5D5</accession>
<reference evidence="1 2" key="1">
    <citation type="submission" date="2018-01" db="EMBL/GenBank/DDBJ databases">
        <title>Draft genome of the strawberry crown rot pathogen Phytophthora cactorum.</title>
        <authorList>
            <person name="Armitage A.D."/>
            <person name="Lysoe E."/>
            <person name="Nellist C.F."/>
            <person name="Harrison R.J."/>
            <person name="Brurberg M.B."/>
        </authorList>
    </citation>
    <scope>NUCLEOTIDE SEQUENCE [LARGE SCALE GENOMIC DNA]</scope>
    <source>
        <strain evidence="1 2">10300</strain>
    </source>
</reference>
<name>A0A329S5D5_9STRA</name>
<evidence type="ECO:0000313" key="1">
    <source>
        <dbReference type="EMBL" id="RAW31971.1"/>
    </source>
</evidence>
<dbReference type="OrthoDB" id="129443at2759"/>
<dbReference type="VEuPathDB" id="FungiDB:PC110_g11669"/>
<protein>
    <submittedName>
        <fullName evidence="1">Uncharacterized protein</fullName>
    </submittedName>
</protein>
<dbReference type="Proteomes" id="UP000251314">
    <property type="component" value="Unassembled WGS sequence"/>
</dbReference>
<dbReference type="AlphaFoldDB" id="A0A329S5D5"/>
<organism evidence="1 2">
    <name type="scientific">Phytophthora cactorum</name>
    <dbReference type="NCBI Taxonomy" id="29920"/>
    <lineage>
        <taxon>Eukaryota</taxon>
        <taxon>Sar</taxon>
        <taxon>Stramenopiles</taxon>
        <taxon>Oomycota</taxon>
        <taxon>Peronosporomycetes</taxon>
        <taxon>Peronosporales</taxon>
        <taxon>Peronosporaceae</taxon>
        <taxon>Phytophthora</taxon>
    </lineage>
</organism>
<dbReference type="STRING" id="29920.A0A329S5D5"/>
<comment type="caution">
    <text evidence="1">The sequence shown here is derived from an EMBL/GenBank/DDBJ whole genome shotgun (WGS) entry which is preliminary data.</text>
</comment>
<keyword evidence="2" id="KW-1185">Reference proteome</keyword>
<sequence length="117" mass="13562">MQDGELQLFDNELSEDERLECMRRLHPALGAEGLDECICVVCDRFALRRDARRVEDTDWYYIDDVKAILSMENDNLPIGLVVQHRAPAYMERLHDVWVSPRGVNSYVDDFWGTACVV</sequence>